<dbReference type="InterPro" id="IPR017937">
    <property type="entry name" value="Thioredoxin_CS"/>
</dbReference>
<dbReference type="AlphaFoldDB" id="A0A7C9PMN6"/>
<dbReference type="GO" id="GO:0030313">
    <property type="term" value="C:cell envelope"/>
    <property type="evidence" value="ECO:0007669"/>
    <property type="project" value="UniProtKB-SubCell"/>
</dbReference>
<evidence type="ECO:0000256" key="3">
    <source>
        <dbReference type="ARBA" id="ARBA00022968"/>
    </source>
</evidence>
<keyword evidence="2" id="KW-0201">Cytochrome c-type biogenesis</keyword>
<dbReference type="RefSeq" id="WP_163472700.1">
    <property type="nucleotide sequence ID" value="NZ_JAAGWZ010000002.1"/>
</dbReference>
<dbReference type="InterPro" id="IPR050553">
    <property type="entry name" value="Thioredoxin_ResA/DsbE_sf"/>
</dbReference>
<keyword evidence="6" id="KW-0732">Signal</keyword>
<proteinExistence type="predicted"/>
<organism evidence="8 9">
    <name type="scientific">Galbitalea soli</name>
    <dbReference type="NCBI Taxonomy" id="1268042"/>
    <lineage>
        <taxon>Bacteria</taxon>
        <taxon>Bacillati</taxon>
        <taxon>Actinomycetota</taxon>
        <taxon>Actinomycetes</taxon>
        <taxon>Micrococcales</taxon>
        <taxon>Microbacteriaceae</taxon>
        <taxon>Galbitalea</taxon>
    </lineage>
</organism>
<dbReference type="PROSITE" id="PS51352">
    <property type="entry name" value="THIOREDOXIN_2"/>
    <property type="match status" value="1"/>
</dbReference>
<dbReference type="SUPFAM" id="SSF52833">
    <property type="entry name" value="Thioredoxin-like"/>
    <property type="match status" value="1"/>
</dbReference>
<keyword evidence="4" id="KW-1015">Disulfide bond</keyword>
<evidence type="ECO:0000256" key="5">
    <source>
        <dbReference type="ARBA" id="ARBA00023284"/>
    </source>
</evidence>
<gene>
    <name evidence="8" type="ORF">G3T37_06505</name>
</gene>
<comment type="caution">
    <text evidence="8">The sequence shown here is derived from an EMBL/GenBank/DDBJ whole genome shotgun (WGS) entry which is preliminary data.</text>
</comment>
<feature type="domain" description="Thioredoxin" evidence="7">
    <location>
        <begin position="46"/>
        <end position="191"/>
    </location>
</feature>
<reference evidence="8 9" key="1">
    <citation type="journal article" date="2014" name="Int. J. Syst. Evol. Microbiol.">
        <title>Description of Galbitalea soli gen. nov., sp. nov., and Frondihabitans sucicola sp. nov.</title>
        <authorList>
            <person name="Kim S.J."/>
            <person name="Lim J.M."/>
            <person name="Ahn J.H."/>
            <person name="Weon H.Y."/>
            <person name="Hamada M."/>
            <person name="Suzuki K."/>
            <person name="Ahn T.Y."/>
            <person name="Kwon S.W."/>
        </authorList>
    </citation>
    <scope>NUCLEOTIDE SEQUENCE [LARGE SCALE GENOMIC DNA]</scope>
    <source>
        <strain evidence="8 9">NBRC 108727</strain>
    </source>
</reference>
<dbReference type="InterPro" id="IPR036249">
    <property type="entry name" value="Thioredoxin-like_sf"/>
</dbReference>
<evidence type="ECO:0000256" key="1">
    <source>
        <dbReference type="ARBA" id="ARBA00004196"/>
    </source>
</evidence>
<dbReference type="EMBL" id="JAAGWZ010000002">
    <property type="protein sequence ID" value="NEM91005.1"/>
    <property type="molecule type" value="Genomic_DNA"/>
</dbReference>
<dbReference type="Gene3D" id="3.40.30.10">
    <property type="entry name" value="Glutaredoxin"/>
    <property type="match status" value="1"/>
</dbReference>
<accession>A0A7C9PMN6</accession>
<feature type="chain" id="PRO_5038646528" evidence="6">
    <location>
        <begin position="21"/>
        <end position="194"/>
    </location>
</feature>
<evidence type="ECO:0000313" key="8">
    <source>
        <dbReference type="EMBL" id="NEM91005.1"/>
    </source>
</evidence>
<dbReference type="CDD" id="cd02966">
    <property type="entry name" value="TlpA_like_family"/>
    <property type="match status" value="1"/>
</dbReference>
<keyword evidence="9" id="KW-1185">Reference proteome</keyword>
<keyword evidence="3" id="KW-0735">Signal-anchor</keyword>
<dbReference type="PROSITE" id="PS00194">
    <property type="entry name" value="THIOREDOXIN_1"/>
    <property type="match status" value="1"/>
</dbReference>
<comment type="subcellular location">
    <subcellularLocation>
        <location evidence="1">Cell envelope</location>
    </subcellularLocation>
</comment>
<name>A0A7C9PMN6_9MICO</name>
<evidence type="ECO:0000256" key="4">
    <source>
        <dbReference type="ARBA" id="ARBA00023157"/>
    </source>
</evidence>
<dbReference type="PANTHER" id="PTHR42852">
    <property type="entry name" value="THIOL:DISULFIDE INTERCHANGE PROTEIN DSBE"/>
    <property type="match status" value="1"/>
</dbReference>
<dbReference type="GO" id="GO:0016491">
    <property type="term" value="F:oxidoreductase activity"/>
    <property type="evidence" value="ECO:0007669"/>
    <property type="project" value="InterPro"/>
</dbReference>
<protein>
    <submittedName>
        <fullName evidence="8">TlpA family protein disulfide reductase</fullName>
    </submittedName>
</protein>
<evidence type="ECO:0000256" key="2">
    <source>
        <dbReference type="ARBA" id="ARBA00022748"/>
    </source>
</evidence>
<keyword evidence="3" id="KW-0812">Transmembrane</keyword>
<evidence type="ECO:0000259" key="7">
    <source>
        <dbReference type="PROSITE" id="PS51352"/>
    </source>
</evidence>
<dbReference type="PANTHER" id="PTHR42852:SF6">
    <property type="entry name" value="THIOL:DISULFIDE INTERCHANGE PROTEIN DSBE"/>
    <property type="match status" value="1"/>
</dbReference>
<evidence type="ECO:0000313" key="9">
    <source>
        <dbReference type="Proteomes" id="UP000479756"/>
    </source>
</evidence>
<dbReference type="InterPro" id="IPR013766">
    <property type="entry name" value="Thioredoxin_domain"/>
</dbReference>
<keyword evidence="5" id="KW-0676">Redox-active center</keyword>
<dbReference type="GO" id="GO:0017004">
    <property type="term" value="P:cytochrome complex assembly"/>
    <property type="evidence" value="ECO:0007669"/>
    <property type="project" value="UniProtKB-KW"/>
</dbReference>
<dbReference type="PROSITE" id="PS51257">
    <property type="entry name" value="PROKAR_LIPOPROTEIN"/>
    <property type="match status" value="1"/>
</dbReference>
<dbReference type="InterPro" id="IPR013740">
    <property type="entry name" value="Redoxin"/>
</dbReference>
<feature type="signal peptide" evidence="6">
    <location>
        <begin position="1"/>
        <end position="20"/>
    </location>
</feature>
<sequence>MRPRPLLAVIAAVVAVAALAGCTESTTLPSGANAGYIQGDGVYKEFAPADRKPAVSFHSTTDAGKAVSSTQFLGTVHVLNFWYAGCPPCRLEAPDLEKVYQKYKGTVPFLGINTYDQAATAITFEKKFGITYPSVMDVNDTAVQYAFAGSIPANAVPTTLVIDRQGRVAARVTGLLEDKSILEAMIDTVIAEGK</sequence>
<dbReference type="Proteomes" id="UP000479756">
    <property type="component" value="Unassembled WGS sequence"/>
</dbReference>
<dbReference type="Pfam" id="PF08534">
    <property type="entry name" value="Redoxin"/>
    <property type="match status" value="1"/>
</dbReference>
<evidence type="ECO:0000256" key="6">
    <source>
        <dbReference type="SAM" id="SignalP"/>
    </source>
</evidence>